<organism evidence="7 8">
    <name type="scientific">Aspergillus wentii DTO 134E9</name>
    <dbReference type="NCBI Taxonomy" id="1073089"/>
    <lineage>
        <taxon>Eukaryota</taxon>
        <taxon>Fungi</taxon>
        <taxon>Dikarya</taxon>
        <taxon>Ascomycota</taxon>
        <taxon>Pezizomycotina</taxon>
        <taxon>Eurotiomycetes</taxon>
        <taxon>Eurotiomycetidae</taxon>
        <taxon>Eurotiales</taxon>
        <taxon>Aspergillaceae</taxon>
        <taxon>Aspergillus</taxon>
        <taxon>Aspergillus subgen. Cremei</taxon>
    </lineage>
</organism>
<sequence length="1006" mass="113902">MELFDRIRRSLENKAADELMLPQANPRKTTNPALHPTLFSIEATAQDESRSDEEHVLLGIRNINWASQIQEPEQLRWMHLSNGEIEFDTFVGRALDAYGLDKQGKAVVISRFFNRFLSTLEMPAFQGKKLRADQASTDVQLPGHSEETKFNFMAIPYFLLDKARQRTEDHRSKVHWVQPLVQSAYHLDSSTARENQQAIRRLHGNISEVIHVPRLWLLSIGDKFIATCSPTPIYDIEGSSITTSNIGRNPFPPTIRVTMSSGFVFCLERDKCSVWFQFLYHLKCTAMVSVGEYENMDVGNYEYRLQKDGSLIEGRNWQSILQSNSSHEPLFILASPGQTESVNRSLSTIPLEGKYSIEASTTDDKGYPRASTDVLSPETLDAYNIPYYWDFPKAGAQKKLIVAQHLSKLDRKVLYDHTRRLRAMEHTNSTDYYTSNSEDPYYWTPKYVMDAAKSQLAKAVREDDSHRGEDKAGIESQAIFKWPFKILYDAPDGTYKQDEHSISSDDPTPSQRMKALVAHIHHEILFSNGLRSVKSYNNLPLKTRADLNEHLANLRDSHHAYRHILTLASSFVSTVSDFLDCYIDKEYDCIIKGKVWAALIPVIETFLFPSSDDLFSFHCEVISIPLRKFIDQIQDLRDGLSGTDRIYITSSMVKAFVQVVLLLADAASEASRLMKKIDSDSKRDSQDASTSTQPDIQSSETQNAEKETDNTAPLDAEAPTKQTEFTNNTNRHIEKIFTYLDQAQDECCATYRSEDNAESTYSGVDRGRIIALIIDSVLCGHSTCASLPELDIVEIYATYTTYLQLQARSRPSKALLMDMNLLREELEIITNNVGQQLDLISALCDPDSDGYFDGSESDFGQSESPIPFEMLYSSTSEGHAVINTSTRRVLQKIKTDLRERKDVADELISRVERLEKQTVQRVDIIEEDHGKAILIFTIISTIFLPLSFVTSYLGMNTSDIRDMEPSQALFWEVATPFTVVVVSVVLVVAYNANSILGWIPRGPAFS</sequence>
<dbReference type="EMBL" id="KV878211">
    <property type="protein sequence ID" value="OJJ37872.1"/>
    <property type="molecule type" value="Genomic_DNA"/>
</dbReference>
<dbReference type="GO" id="GO:0005886">
    <property type="term" value="C:plasma membrane"/>
    <property type="evidence" value="ECO:0007669"/>
    <property type="project" value="UniProtKB-SubCell"/>
</dbReference>
<protein>
    <submittedName>
        <fullName evidence="7">Uncharacterized protein</fullName>
    </submittedName>
</protein>
<comment type="subcellular location">
    <subcellularLocation>
        <location evidence="1">Cell membrane</location>
        <topology evidence="1">Multi-pass membrane protein</topology>
    </subcellularLocation>
</comment>
<dbReference type="GO" id="GO:0050897">
    <property type="term" value="F:cobalt ion binding"/>
    <property type="evidence" value="ECO:0007669"/>
    <property type="project" value="TreeGrafter"/>
</dbReference>
<feature type="compositionally biased region" description="Basic and acidic residues" evidence="5">
    <location>
        <begin position="677"/>
        <end position="686"/>
    </location>
</feature>
<accession>A0A1L9RSG9</accession>
<name>A0A1L9RSG9_ASPWE</name>
<dbReference type="Pfam" id="PF01544">
    <property type="entry name" value="CorA"/>
    <property type="match status" value="1"/>
</dbReference>
<evidence type="ECO:0000313" key="7">
    <source>
        <dbReference type="EMBL" id="OJJ37872.1"/>
    </source>
</evidence>
<dbReference type="GO" id="GO:0015095">
    <property type="term" value="F:magnesium ion transmembrane transporter activity"/>
    <property type="evidence" value="ECO:0007669"/>
    <property type="project" value="TreeGrafter"/>
</dbReference>
<dbReference type="SUPFAM" id="SSF144083">
    <property type="entry name" value="Magnesium transport protein CorA, transmembrane region"/>
    <property type="match status" value="1"/>
</dbReference>
<dbReference type="PANTHER" id="PTHR46494:SF1">
    <property type="entry name" value="CORA FAMILY METAL ION TRANSPORTER (EUROFUNG)"/>
    <property type="match status" value="1"/>
</dbReference>
<dbReference type="InterPro" id="IPR045863">
    <property type="entry name" value="CorA_TM1_TM2"/>
</dbReference>
<keyword evidence="4 6" id="KW-0472">Membrane</keyword>
<feature type="compositionally biased region" description="Polar residues" evidence="5">
    <location>
        <begin position="687"/>
        <end position="702"/>
    </location>
</feature>
<evidence type="ECO:0000256" key="5">
    <source>
        <dbReference type="SAM" id="MobiDB-lite"/>
    </source>
</evidence>
<dbReference type="PANTHER" id="PTHR46494">
    <property type="entry name" value="CORA FAMILY METAL ION TRANSPORTER (EUROFUNG)"/>
    <property type="match status" value="1"/>
</dbReference>
<dbReference type="GO" id="GO:0015087">
    <property type="term" value="F:cobalt ion transmembrane transporter activity"/>
    <property type="evidence" value="ECO:0007669"/>
    <property type="project" value="TreeGrafter"/>
</dbReference>
<dbReference type="Proteomes" id="UP000184383">
    <property type="component" value="Unassembled WGS sequence"/>
</dbReference>
<dbReference type="VEuPathDB" id="FungiDB:ASPWEDRAFT_171334"/>
<evidence type="ECO:0000256" key="1">
    <source>
        <dbReference type="ARBA" id="ARBA00004651"/>
    </source>
</evidence>
<proteinExistence type="predicted"/>
<reference evidence="8" key="1">
    <citation type="journal article" date="2017" name="Genome Biol.">
        <title>Comparative genomics reveals high biological diversity and specific adaptations in the industrially and medically important fungal genus Aspergillus.</title>
        <authorList>
            <person name="de Vries R.P."/>
            <person name="Riley R."/>
            <person name="Wiebenga A."/>
            <person name="Aguilar-Osorio G."/>
            <person name="Amillis S."/>
            <person name="Uchima C.A."/>
            <person name="Anderluh G."/>
            <person name="Asadollahi M."/>
            <person name="Askin M."/>
            <person name="Barry K."/>
            <person name="Battaglia E."/>
            <person name="Bayram O."/>
            <person name="Benocci T."/>
            <person name="Braus-Stromeyer S.A."/>
            <person name="Caldana C."/>
            <person name="Canovas D."/>
            <person name="Cerqueira G.C."/>
            <person name="Chen F."/>
            <person name="Chen W."/>
            <person name="Choi C."/>
            <person name="Clum A."/>
            <person name="Dos Santos R.A."/>
            <person name="Damasio A.R."/>
            <person name="Diallinas G."/>
            <person name="Emri T."/>
            <person name="Fekete E."/>
            <person name="Flipphi M."/>
            <person name="Freyberg S."/>
            <person name="Gallo A."/>
            <person name="Gournas C."/>
            <person name="Habgood R."/>
            <person name="Hainaut M."/>
            <person name="Harispe M.L."/>
            <person name="Henrissat B."/>
            <person name="Hilden K.S."/>
            <person name="Hope R."/>
            <person name="Hossain A."/>
            <person name="Karabika E."/>
            <person name="Karaffa L."/>
            <person name="Karanyi Z."/>
            <person name="Krasevec N."/>
            <person name="Kuo A."/>
            <person name="Kusch H."/>
            <person name="LaButti K."/>
            <person name="Lagendijk E.L."/>
            <person name="Lapidus A."/>
            <person name="Levasseur A."/>
            <person name="Lindquist E."/>
            <person name="Lipzen A."/>
            <person name="Logrieco A.F."/>
            <person name="MacCabe A."/>
            <person name="Maekelae M.R."/>
            <person name="Malavazi I."/>
            <person name="Melin P."/>
            <person name="Meyer V."/>
            <person name="Mielnichuk N."/>
            <person name="Miskei M."/>
            <person name="Molnar A.P."/>
            <person name="Mule G."/>
            <person name="Ngan C.Y."/>
            <person name="Orejas M."/>
            <person name="Orosz E."/>
            <person name="Ouedraogo J.P."/>
            <person name="Overkamp K.M."/>
            <person name="Park H.-S."/>
            <person name="Perrone G."/>
            <person name="Piumi F."/>
            <person name="Punt P.J."/>
            <person name="Ram A.F."/>
            <person name="Ramon A."/>
            <person name="Rauscher S."/>
            <person name="Record E."/>
            <person name="Riano-Pachon D.M."/>
            <person name="Robert V."/>
            <person name="Roehrig J."/>
            <person name="Ruller R."/>
            <person name="Salamov A."/>
            <person name="Salih N.S."/>
            <person name="Samson R.A."/>
            <person name="Sandor E."/>
            <person name="Sanguinetti M."/>
            <person name="Schuetze T."/>
            <person name="Sepcic K."/>
            <person name="Shelest E."/>
            <person name="Sherlock G."/>
            <person name="Sophianopoulou V."/>
            <person name="Squina F.M."/>
            <person name="Sun H."/>
            <person name="Susca A."/>
            <person name="Todd R.B."/>
            <person name="Tsang A."/>
            <person name="Unkles S.E."/>
            <person name="van de Wiele N."/>
            <person name="van Rossen-Uffink D."/>
            <person name="Oliveira J.V."/>
            <person name="Vesth T.C."/>
            <person name="Visser J."/>
            <person name="Yu J.-H."/>
            <person name="Zhou M."/>
            <person name="Andersen M.R."/>
            <person name="Archer D.B."/>
            <person name="Baker S.E."/>
            <person name="Benoit I."/>
            <person name="Brakhage A.A."/>
            <person name="Braus G.H."/>
            <person name="Fischer R."/>
            <person name="Frisvad J.C."/>
            <person name="Goldman G.H."/>
            <person name="Houbraken J."/>
            <person name="Oakley B."/>
            <person name="Pocsi I."/>
            <person name="Scazzocchio C."/>
            <person name="Seiboth B."/>
            <person name="vanKuyk P.A."/>
            <person name="Wortman J."/>
            <person name="Dyer P.S."/>
            <person name="Grigoriev I.V."/>
        </authorList>
    </citation>
    <scope>NUCLEOTIDE SEQUENCE [LARGE SCALE GENOMIC DNA]</scope>
    <source>
        <strain evidence="8">DTO 134E9</strain>
    </source>
</reference>
<dbReference type="STRING" id="1073089.A0A1L9RSG9"/>
<keyword evidence="8" id="KW-1185">Reference proteome</keyword>
<dbReference type="GeneID" id="63746616"/>
<feature type="transmembrane region" description="Helical" evidence="6">
    <location>
        <begin position="973"/>
        <end position="992"/>
    </location>
</feature>
<dbReference type="InterPro" id="IPR002523">
    <property type="entry name" value="MgTranspt_CorA/ZnTranspt_ZntB"/>
</dbReference>
<dbReference type="Gene3D" id="1.20.58.340">
    <property type="entry name" value="Magnesium transport protein CorA, transmembrane region"/>
    <property type="match status" value="1"/>
</dbReference>
<feature type="transmembrane region" description="Helical" evidence="6">
    <location>
        <begin position="933"/>
        <end position="953"/>
    </location>
</feature>
<evidence type="ECO:0000256" key="2">
    <source>
        <dbReference type="ARBA" id="ARBA00022692"/>
    </source>
</evidence>
<evidence type="ECO:0000256" key="4">
    <source>
        <dbReference type="ARBA" id="ARBA00023136"/>
    </source>
</evidence>
<dbReference type="RefSeq" id="XP_040691548.1">
    <property type="nucleotide sequence ID" value="XM_040830768.1"/>
</dbReference>
<keyword evidence="2 6" id="KW-0812">Transmembrane</keyword>
<evidence type="ECO:0000256" key="6">
    <source>
        <dbReference type="SAM" id="Phobius"/>
    </source>
</evidence>
<dbReference type="GO" id="GO:0000287">
    <property type="term" value="F:magnesium ion binding"/>
    <property type="evidence" value="ECO:0007669"/>
    <property type="project" value="TreeGrafter"/>
</dbReference>
<dbReference type="AlphaFoldDB" id="A0A1L9RSG9"/>
<keyword evidence="3 6" id="KW-1133">Transmembrane helix</keyword>
<gene>
    <name evidence="7" type="ORF">ASPWEDRAFT_171334</name>
</gene>
<evidence type="ECO:0000313" key="8">
    <source>
        <dbReference type="Proteomes" id="UP000184383"/>
    </source>
</evidence>
<feature type="region of interest" description="Disordered" evidence="5">
    <location>
        <begin position="677"/>
        <end position="727"/>
    </location>
</feature>
<evidence type="ECO:0000256" key="3">
    <source>
        <dbReference type="ARBA" id="ARBA00022989"/>
    </source>
</evidence>
<dbReference type="OrthoDB" id="5430750at2759"/>